<feature type="signal peptide" evidence="1">
    <location>
        <begin position="1"/>
        <end position="16"/>
    </location>
</feature>
<dbReference type="GeneID" id="19116931"/>
<dbReference type="OMA" id="FNTYVLY"/>
<evidence type="ECO:0008006" key="4">
    <source>
        <dbReference type="Google" id="ProtNLM"/>
    </source>
</evidence>
<protein>
    <recommendedName>
        <fullName evidence="4">Apple domain-containing protein</fullName>
    </recommendedName>
</protein>
<name>M2MCE8_BAUPA</name>
<keyword evidence="1" id="KW-0732">Signal</keyword>
<reference evidence="2 3" key="1">
    <citation type="journal article" date="2012" name="PLoS Pathog.">
        <title>Diverse lifestyles and strategies of plant pathogenesis encoded in the genomes of eighteen Dothideomycetes fungi.</title>
        <authorList>
            <person name="Ohm R.A."/>
            <person name="Feau N."/>
            <person name="Henrissat B."/>
            <person name="Schoch C.L."/>
            <person name="Horwitz B.A."/>
            <person name="Barry K.W."/>
            <person name="Condon B.J."/>
            <person name="Copeland A.C."/>
            <person name="Dhillon B."/>
            <person name="Glaser F."/>
            <person name="Hesse C.N."/>
            <person name="Kosti I."/>
            <person name="LaButti K."/>
            <person name="Lindquist E.A."/>
            <person name="Lucas S."/>
            <person name="Salamov A.A."/>
            <person name="Bradshaw R.E."/>
            <person name="Ciuffetti L."/>
            <person name="Hamelin R.C."/>
            <person name="Kema G.H.J."/>
            <person name="Lawrence C."/>
            <person name="Scott J.A."/>
            <person name="Spatafora J.W."/>
            <person name="Turgeon B.G."/>
            <person name="de Wit P.J.G.M."/>
            <person name="Zhong S."/>
            <person name="Goodwin S.B."/>
            <person name="Grigoriev I.V."/>
        </authorList>
    </citation>
    <scope>NUCLEOTIDE SEQUENCE [LARGE SCALE GENOMIC DNA]</scope>
    <source>
        <strain evidence="2 3">UAMH 10762</strain>
    </source>
</reference>
<dbReference type="eggNOG" id="ENOG502RYBJ">
    <property type="taxonomic scope" value="Eukaryota"/>
</dbReference>
<proteinExistence type="predicted"/>
<dbReference type="KEGG" id="bcom:BAUCODRAFT_74996"/>
<evidence type="ECO:0000313" key="2">
    <source>
        <dbReference type="EMBL" id="EMC94201.1"/>
    </source>
</evidence>
<dbReference type="HOGENOM" id="CLU_022878_0_0_1"/>
<feature type="chain" id="PRO_5004021204" description="Apple domain-containing protein" evidence="1">
    <location>
        <begin position="17"/>
        <end position="357"/>
    </location>
</feature>
<dbReference type="OrthoDB" id="271448at2759"/>
<dbReference type="PANTHER" id="PTHR36578">
    <property type="entry name" value="CHROMOSOME 15, WHOLE GENOME SHOTGUN SEQUENCE"/>
    <property type="match status" value="1"/>
</dbReference>
<dbReference type="AlphaFoldDB" id="M2MCE8"/>
<dbReference type="EMBL" id="KB445559">
    <property type="protein sequence ID" value="EMC94201.1"/>
    <property type="molecule type" value="Genomic_DNA"/>
</dbReference>
<accession>M2MCE8</accession>
<sequence>MRSRCLAVVLAALATAQDLDWDAIEDAPRILTPSIPVVNAAVHQSSTAFPSQAAAALASPAVPTTHVKRVKLFKDSECISVRAANDTVQSWQSNPAFSAAARNASTPYGYTLAFQDNTASALGVYGYMGSLVLDTYDPLFCAGRCDAVAGCQSFNIYFERDPAIQPGKNCTNPPSVTVIKCVYYGGPVTRESAGNMGQYQEDFPVVVAGSNGYVNNSIAVPYGYAGPMSLGKAAINAPLDYLGHDTYMGVRILTNAPFDVGLCAAACTVTTAYAIAHPPATGEPQTCQFFNTYVLYNGSQAVGQYCALYNETWTEYYATNVGQWRGEDYFSISHSYAYLLSPGGPSTRPSGTSCSNL</sequence>
<evidence type="ECO:0000313" key="3">
    <source>
        <dbReference type="Proteomes" id="UP000011761"/>
    </source>
</evidence>
<evidence type="ECO:0000256" key="1">
    <source>
        <dbReference type="SAM" id="SignalP"/>
    </source>
</evidence>
<dbReference type="RefSeq" id="XP_007678800.1">
    <property type="nucleotide sequence ID" value="XM_007680610.1"/>
</dbReference>
<gene>
    <name evidence="2" type="ORF">BAUCODRAFT_74996</name>
</gene>
<dbReference type="PANTHER" id="PTHR36578:SF2">
    <property type="entry name" value="PA14 DOMAIN-CONTAINING PROTEIN"/>
    <property type="match status" value="1"/>
</dbReference>
<organism evidence="2 3">
    <name type="scientific">Baudoinia panamericana (strain UAMH 10762)</name>
    <name type="common">Angels' share fungus</name>
    <name type="synonym">Baudoinia compniacensis (strain UAMH 10762)</name>
    <dbReference type="NCBI Taxonomy" id="717646"/>
    <lineage>
        <taxon>Eukaryota</taxon>
        <taxon>Fungi</taxon>
        <taxon>Dikarya</taxon>
        <taxon>Ascomycota</taxon>
        <taxon>Pezizomycotina</taxon>
        <taxon>Dothideomycetes</taxon>
        <taxon>Dothideomycetidae</taxon>
        <taxon>Mycosphaerellales</taxon>
        <taxon>Teratosphaeriaceae</taxon>
        <taxon>Baudoinia</taxon>
    </lineage>
</organism>
<dbReference type="Proteomes" id="UP000011761">
    <property type="component" value="Unassembled WGS sequence"/>
</dbReference>
<keyword evidence="3" id="KW-1185">Reference proteome</keyword>